<sequence length="523" mass="57159">MPRDSRHLLALLATVLQLVAGCTSPREYLRNGFKVGPNYAKPAAAVAPNWIDDADQRVRNEQDELAGWWTVFGDPTLNGLIERANGQNLTLREAGFRILAARAQLGFAVGNVFPQFQAAEGGYRRFGVGNNFFDQWTSGFSLAWELDFWGRFRRAVLAAEATLDASIEDYDAVLVTLLGDVASNYVSYRTSQERIRLLSRIVAVQEGVVTFITSKADVGAVADLDLAQARSDLRQSIAQLFELQTQLRQAQNNLCILMGMPVADLTNLLDGPAETNIPVAPDYLVVGIPADLLRRRPDVRRAERNAAAQAEQIGIATAELYPALSLTGTLGWQAASLSDLFKSESLNSNVGPVFQWNILNYGRIRNNIRFQEAQFQALVANYQNTVLNADLEVENGIVSFLNSQERARNLKLSIDDSNIALQVVIAQYEAGLVDFNRYAVIQQTLIQQLDLWAQSRGQIALSLIDVYRALGGGWQIRLAPVPNKQGILSPEPLPAPEADADATATTPPLPAPAPPASPPPAGN</sequence>
<keyword evidence="2" id="KW-0472">Membrane</keyword>
<dbReference type="PROSITE" id="PS51257">
    <property type="entry name" value="PROKAR_LIPOPROTEIN"/>
    <property type="match status" value="1"/>
</dbReference>
<feature type="compositionally biased region" description="Pro residues" evidence="3">
    <location>
        <begin position="507"/>
        <end position="523"/>
    </location>
</feature>
<proteinExistence type="inferred from homology"/>
<dbReference type="SUPFAM" id="SSF56954">
    <property type="entry name" value="Outer membrane efflux proteins (OEP)"/>
    <property type="match status" value="1"/>
</dbReference>
<keyword evidence="2" id="KW-0812">Transmembrane</keyword>
<dbReference type="GO" id="GO:0005886">
    <property type="term" value="C:plasma membrane"/>
    <property type="evidence" value="ECO:0007669"/>
    <property type="project" value="UniProtKB-SubCell"/>
</dbReference>
<evidence type="ECO:0000256" key="1">
    <source>
        <dbReference type="ARBA" id="ARBA00007613"/>
    </source>
</evidence>
<dbReference type="NCBIfam" id="TIGR01845">
    <property type="entry name" value="outer_NodT"/>
    <property type="match status" value="1"/>
</dbReference>
<keyword evidence="2" id="KW-0449">Lipoprotein</keyword>
<comment type="similarity">
    <text evidence="1 2">Belongs to the outer membrane factor (OMF) (TC 1.B.17) family.</text>
</comment>
<dbReference type="OrthoDB" id="9783163at2"/>
<evidence type="ECO:0000256" key="2">
    <source>
        <dbReference type="RuleBase" id="RU362097"/>
    </source>
</evidence>
<dbReference type="Proteomes" id="UP000317909">
    <property type="component" value="Chromosome"/>
</dbReference>
<dbReference type="Gene3D" id="2.20.200.10">
    <property type="entry name" value="Outer membrane efflux proteins (OEP)"/>
    <property type="match status" value="1"/>
</dbReference>
<comment type="subcellular location">
    <subcellularLocation>
        <location evidence="2">Cell membrane</location>
        <topology evidence="2">Lipid-anchor</topology>
    </subcellularLocation>
</comment>
<organism evidence="4 5">
    <name type="scientific">Lacipirellula limnantheis</name>
    <dbReference type="NCBI Taxonomy" id="2528024"/>
    <lineage>
        <taxon>Bacteria</taxon>
        <taxon>Pseudomonadati</taxon>
        <taxon>Planctomycetota</taxon>
        <taxon>Planctomycetia</taxon>
        <taxon>Pirellulales</taxon>
        <taxon>Lacipirellulaceae</taxon>
        <taxon>Lacipirellula</taxon>
    </lineage>
</organism>
<dbReference type="Pfam" id="PF02321">
    <property type="entry name" value="OEP"/>
    <property type="match status" value="2"/>
</dbReference>
<evidence type="ECO:0000256" key="3">
    <source>
        <dbReference type="SAM" id="MobiDB-lite"/>
    </source>
</evidence>
<evidence type="ECO:0000313" key="4">
    <source>
        <dbReference type="EMBL" id="QDT74671.1"/>
    </source>
</evidence>
<accession>A0A517U219</accession>
<dbReference type="KEGG" id="llh:I41_38680"/>
<dbReference type="AlphaFoldDB" id="A0A517U219"/>
<evidence type="ECO:0000313" key="5">
    <source>
        <dbReference type="Proteomes" id="UP000317909"/>
    </source>
</evidence>
<gene>
    <name evidence="4" type="primary">ttgF</name>
    <name evidence="4" type="ORF">I41_38680</name>
</gene>
<dbReference type="EMBL" id="CP036339">
    <property type="protein sequence ID" value="QDT74671.1"/>
    <property type="molecule type" value="Genomic_DNA"/>
</dbReference>
<name>A0A517U219_9BACT</name>
<reference evidence="4 5" key="1">
    <citation type="submission" date="2019-02" db="EMBL/GenBank/DDBJ databases">
        <title>Deep-cultivation of Planctomycetes and their phenomic and genomic characterization uncovers novel biology.</title>
        <authorList>
            <person name="Wiegand S."/>
            <person name="Jogler M."/>
            <person name="Boedeker C."/>
            <person name="Pinto D."/>
            <person name="Vollmers J."/>
            <person name="Rivas-Marin E."/>
            <person name="Kohn T."/>
            <person name="Peeters S.H."/>
            <person name="Heuer A."/>
            <person name="Rast P."/>
            <person name="Oberbeckmann S."/>
            <person name="Bunk B."/>
            <person name="Jeske O."/>
            <person name="Meyerdierks A."/>
            <person name="Storesund J.E."/>
            <person name="Kallscheuer N."/>
            <person name="Luecker S."/>
            <person name="Lage O.M."/>
            <person name="Pohl T."/>
            <person name="Merkel B.J."/>
            <person name="Hornburger P."/>
            <person name="Mueller R.-W."/>
            <person name="Bruemmer F."/>
            <person name="Labrenz M."/>
            <person name="Spormann A.M."/>
            <person name="Op den Camp H."/>
            <person name="Overmann J."/>
            <person name="Amann R."/>
            <person name="Jetten M.S.M."/>
            <person name="Mascher T."/>
            <person name="Medema M.H."/>
            <person name="Devos D.P."/>
            <person name="Kaster A.-K."/>
            <person name="Ovreas L."/>
            <person name="Rohde M."/>
            <person name="Galperin M.Y."/>
            <person name="Jogler C."/>
        </authorList>
    </citation>
    <scope>NUCLEOTIDE SEQUENCE [LARGE SCALE GENOMIC DNA]</scope>
    <source>
        <strain evidence="4 5">I41</strain>
    </source>
</reference>
<dbReference type="Gene3D" id="1.20.1600.10">
    <property type="entry name" value="Outer membrane efflux proteins (OEP)"/>
    <property type="match status" value="1"/>
</dbReference>
<dbReference type="PANTHER" id="PTHR30203">
    <property type="entry name" value="OUTER MEMBRANE CATION EFFLUX PROTEIN"/>
    <property type="match status" value="1"/>
</dbReference>
<keyword evidence="2" id="KW-0564">Palmitate</keyword>
<protein>
    <submittedName>
        <fullName evidence="4">Toluene efflux pump outer membrane protein TtgF</fullName>
    </submittedName>
</protein>
<keyword evidence="5" id="KW-1185">Reference proteome</keyword>
<dbReference type="InterPro" id="IPR010131">
    <property type="entry name" value="MdtP/NodT-like"/>
</dbReference>
<keyword evidence="2" id="KW-1134">Transmembrane beta strand</keyword>
<dbReference type="PANTHER" id="PTHR30203:SF31">
    <property type="entry name" value="RND EFFLUX SYSTEM, OUTER MEMBRANE LIPOPROTEIN, NODT"/>
    <property type="match status" value="1"/>
</dbReference>
<feature type="region of interest" description="Disordered" evidence="3">
    <location>
        <begin position="487"/>
        <end position="523"/>
    </location>
</feature>
<dbReference type="GO" id="GO:0015562">
    <property type="term" value="F:efflux transmembrane transporter activity"/>
    <property type="evidence" value="ECO:0007669"/>
    <property type="project" value="InterPro"/>
</dbReference>
<dbReference type="RefSeq" id="WP_145434416.1">
    <property type="nucleotide sequence ID" value="NZ_CP036339.1"/>
</dbReference>
<dbReference type="InterPro" id="IPR003423">
    <property type="entry name" value="OMP_efflux"/>
</dbReference>